<dbReference type="EMBL" id="JABAHT010000054">
    <property type="protein sequence ID" value="KAF4667421.1"/>
    <property type="molecule type" value="Genomic_DNA"/>
</dbReference>
<reference evidence="4 5" key="1">
    <citation type="submission" date="2020-04" db="EMBL/GenBank/DDBJ databases">
        <title>Perkinsus olseni comparative genomics.</title>
        <authorList>
            <person name="Bogema D.R."/>
        </authorList>
    </citation>
    <scope>NUCLEOTIDE SEQUENCE [LARGE SCALE GENOMIC DNA]</scope>
    <source>
        <strain evidence="3">ATCC PRA-179</strain>
        <strain evidence="2">ATCC PRA-31</strain>
    </source>
</reference>
<evidence type="ECO:0000256" key="1">
    <source>
        <dbReference type="SAM" id="SignalP"/>
    </source>
</evidence>
<accession>A0A7J6M8M6</accession>
<protein>
    <submittedName>
        <fullName evidence="3">Uncharacterized protein</fullName>
    </submittedName>
</protein>
<dbReference type="Proteomes" id="UP000572268">
    <property type="component" value="Unassembled WGS sequence"/>
</dbReference>
<dbReference type="EMBL" id="JABANN010000398">
    <property type="protein sequence ID" value="KAF4660219.1"/>
    <property type="molecule type" value="Genomic_DNA"/>
</dbReference>
<name>A0A7J6M8M6_PEROL</name>
<dbReference type="Proteomes" id="UP000570595">
    <property type="component" value="Unassembled WGS sequence"/>
</dbReference>
<sequence length="106" mass="11423">MRLALLTRAVLSAGLLASDFAAVHESPASGPPLPEPGYYAPDSYNKGVGGVTLDSMVVEEAAQSKRKVQMMFTCLDGKKVTTPNEVYLARIRQIDGRYSPYLMGEG</sequence>
<keyword evidence="1" id="KW-0732">Signal</keyword>
<evidence type="ECO:0000313" key="5">
    <source>
        <dbReference type="Proteomes" id="UP000572268"/>
    </source>
</evidence>
<evidence type="ECO:0000313" key="3">
    <source>
        <dbReference type="EMBL" id="KAF4667421.1"/>
    </source>
</evidence>
<dbReference type="AlphaFoldDB" id="A0A7J6M8M6"/>
<feature type="signal peptide" evidence="1">
    <location>
        <begin position="1"/>
        <end position="17"/>
    </location>
</feature>
<gene>
    <name evidence="2" type="ORF">FOL46_006216</name>
    <name evidence="3" type="ORF">FOZ61_008281</name>
</gene>
<organism evidence="3 4">
    <name type="scientific">Perkinsus olseni</name>
    <name type="common">Perkinsus atlanticus</name>
    <dbReference type="NCBI Taxonomy" id="32597"/>
    <lineage>
        <taxon>Eukaryota</taxon>
        <taxon>Sar</taxon>
        <taxon>Alveolata</taxon>
        <taxon>Perkinsozoa</taxon>
        <taxon>Perkinsea</taxon>
        <taxon>Perkinsida</taxon>
        <taxon>Perkinsidae</taxon>
        <taxon>Perkinsus</taxon>
    </lineage>
</organism>
<evidence type="ECO:0000313" key="2">
    <source>
        <dbReference type="EMBL" id="KAF4660219.1"/>
    </source>
</evidence>
<dbReference type="OrthoDB" id="10562018at2759"/>
<evidence type="ECO:0000313" key="4">
    <source>
        <dbReference type="Proteomes" id="UP000570595"/>
    </source>
</evidence>
<feature type="chain" id="PRO_5036205449" evidence="1">
    <location>
        <begin position="18"/>
        <end position="106"/>
    </location>
</feature>
<comment type="caution">
    <text evidence="3">The sequence shown here is derived from an EMBL/GenBank/DDBJ whole genome shotgun (WGS) entry which is preliminary data.</text>
</comment>
<proteinExistence type="predicted"/>